<dbReference type="GO" id="GO:0005634">
    <property type="term" value="C:nucleus"/>
    <property type="evidence" value="ECO:0007669"/>
    <property type="project" value="TreeGrafter"/>
</dbReference>
<dbReference type="Proteomes" id="UP000838756">
    <property type="component" value="Unassembled WGS sequence"/>
</dbReference>
<sequence length="125" mass="14355">MEGKHKEREDVHGYMTRRFTRRYLLPRVYDSDALESNLSSDGIVTLSAPKLALENRMAVVSIAQNGAVHRNTDNPAYEYSVYSKKPRLSLLWTLLKGGRVWKIPSCSSKIMNVCYQLPSRYNCKI</sequence>
<reference evidence="5" key="1">
    <citation type="submission" date="2022-03" db="EMBL/GenBank/DDBJ databases">
        <authorList>
            <person name="Lindestad O."/>
        </authorList>
    </citation>
    <scope>NUCLEOTIDE SEQUENCE</scope>
</reference>
<name>A0A8S4S213_9NEOP</name>
<evidence type="ECO:0000256" key="2">
    <source>
        <dbReference type="PROSITE-ProRule" id="PRU00285"/>
    </source>
</evidence>
<dbReference type="GO" id="GO:0009408">
    <property type="term" value="P:response to heat"/>
    <property type="evidence" value="ECO:0007669"/>
    <property type="project" value="TreeGrafter"/>
</dbReference>
<evidence type="ECO:0000256" key="3">
    <source>
        <dbReference type="RuleBase" id="RU003616"/>
    </source>
</evidence>
<accession>A0A8S4S213</accession>
<dbReference type="Pfam" id="PF00011">
    <property type="entry name" value="HSP20"/>
    <property type="match status" value="1"/>
</dbReference>
<evidence type="ECO:0000313" key="6">
    <source>
        <dbReference type="Proteomes" id="UP000838756"/>
    </source>
</evidence>
<dbReference type="PROSITE" id="PS01031">
    <property type="entry name" value="SHSP"/>
    <property type="match status" value="1"/>
</dbReference>
<gene>
    <name evidence="5" type="primary">jg18124</name>
    <name evidence="5" type="ORF">PAEG_LOCUS20069</name>
</gene>
<comment type="caution">
    <text evidence="5">The sequence shown here is derived from an EMBL/GenBank/DDBJ whole genome shotgun (WGS) entry which is preliminary data.</text>
</comment>
<keyword evidence="1" id="KW-0346">Stress response</keyword>
<organism evidence="5 6">
    <name type="scientific">Pararge aegeria aegeria</name>
    <dbReference type="NCBI Taxonomy" id="348720"/>
    <lineage>
        <taxon>Eukaryota</taxon>
        <taxon>Metazoa</taxon>
        <taxon>Ecdysozoa</taxon>
        <taxon>Arthropoda</taxon>
        <taxon>Hexapoda</taxon>
        <taxon>Insecta</taxon>
        <taxon>Pterygota</taxon>
        <taxon>Neoptera</taxon>
        <taxon>Endopterygota</taxon>
        <taxon>Lepidoptera</taxon>
        <taxon>Glossata</taxon>
        <taxon>Ditrysia</taxon>
        <taxon>Papilionoidea</taxon>
        <taxon>Nymphalidae</taxon>
        <taxon>Satyrinae</taxon>
        <taxon>Satyrini</taxon>
        <taxon>Parargina</taxon>
        <taxon>Pararge</taxon>
    </lineage>
</organism>
<dbReference type="CDD" id="cd06526">
    <property type="entry name" value="metazoan_ACD"/>
    <property type="match status" value="1"/>
</dbReference>
<evidence type="ECO:0000313" key="5">
    <source>
        <dbReference type="EMBL" id="CAH2244061.1"/>
    </source>
</evidence>
<comment type="similarity">
    <text evidence="2 3">Belongs to the small heat shock protein (HSP20) family.</text>
</comment>
<dbReference type="PANTHER" id="PTHR45640:SF13">
    <property type="entry name" value="HEAT SHOCK PROTEIN 22-RELATED"/>
    <property type="match status" value="1"/>
</dbReference>
<dbReference type="InterPro" id="IPR001436">
    <property type="entry name" value="Alpha-crystallin/sHSP_animal"/>
</dbReference>
<dbReference type="InterPro" id="IPR002068">
    <property type="entry name" value="A-crystallin/Hsp20_dom"/>
</dbReference>
<dbReference type="AlphaFoldDB" id="A0A8S4S213"/>
<evidence type="ECO:0000259" key="4">
    <source>
        <dbReference type="PROSITE" id="PS01031"/>
    </source>
</evidence>
<evidence type="ECO:0000256" key="1">
    <source>
        <dbReference type="ARBA" id="ARBA00023016"/>
    </source>
</evidence>
<dbReference type="OrthoDB" id="1431247at2759"/>
<proteinExistence type="inferred from homology"/>
<dbReference type="GO" id="GO:0005737">
    <property type="term" value="C:cytoplasm"/>
    <property type="evidence" value="ECO:0007669"/>
    <property type="project" value="TreeGrafter"/>
</dbReference>
<dbReference type="Gene3D" id="2.60.40.790">
    <property type="match status" value="1"/>
</dbReference>
<dbReference type="PRINTS" id="PR00299">
    <property type="entry name" value="ACRYSTALLIN"/>
</dbReference>
<dbReference type="InterPro" id="IPR008978">
    <property type="entry name" value="HSP20-like_chaperone"/>
</dbReference>
<dbReference type="GO" id="GO:0051082">
    <property type="term" value="F:unfolded protein binding"/>
    <property type="evidence" value="ECO:0007669"/>
    <property type="project" value="TreeGrafter"/>
</dbReference>
<dbReference type="PANTHER" id="PTHR45640">
    <property type="entry name" value="HEAT SHOCK PROTEIN HSP-12.2-RELATED"/>
    <property type="match status" value="1"/>
</dbReference>
<dbReference type="GO" id="GO:0042026">
    <property type="term" value="P:protein refolding"/>
    <property type="evidence" value="ECO:0007669"/>
    <property type="project" value="TreeGrafter"/>
</dbReference>
<protein>
    <submittedName>
        <fullName evidence="5">Jg18124 protein</fullName>
    </submittedName>
</protein>
<dbReference type="EMBL" id="CAKXAJ010025798">
    <property type="protein sequence ID" value="CAH2244061.1"/>
    <property type="molecule type" value="Genomic_DNA"/>
</dbReference>
<keyword evidence="6" id="KW-1185">Reference proteome</keyword>
<feature type="domain" description="SHSP" evidence="4">
    <location>
        <begin position="1"/>
        <end position="65"/>
    </location>
</feature>